<organism evidence="1 2">
    <name type="scientific">Ohtaekwangia kribbensis</name>
    <dbReference type="NCBI Taxonomy" id="688913"/>
    <lineage>
        <taxon>Bacteria</taxon>
        <taxon>Pseudomonadati</taxon>
        <taxon>Bacteroidota</taxon>
        <taxon>Cytophagia</taxon>
        <taxon>Cytophagales</taxon>
        <taxon>Fulvivirgaceae</taxon>
        <taxon>Ohtaekwangia</taxon>
    </lineage>
</organism>
<reference evidence="2" key="1">
    <citation type="journal article" date="2019" name="Int. J. Syst. Evol. Microbiol.">
        <title>The Global Catalogue of Microorganisms (GCM) 10K type strain sequencing project: providing services to taxonomists for standard genome sequencing and annotation.</title>
        <authorList>
            <consortium name="The Broad Institute Genomics Platform"/>
            <consortium name="The Broad Institute Genome Sequencing Center for Infectious Disease"/>
            <person name="Wu L."/>
            <person name="Ma J."/>
        </authorList>
    </citation>
    <scope>NUCLEOTIDE SEQUENCE [LARGE SCALE GENOMIC DNA]</scope>
    <source>
        <strain evidence="2">CCUG 58938</strain>
    </source>
</reference>
<dbReference type="InterPro" id="IPR011747">
    <property type="entry name" value="CHP02241"/>
</dbReference>
<dbReference type="RefSeq" id="WP_377578465.1">
    <property type="nucleotide sequence ID" value="NZ_JBHTKA010000002.1"/>
</dbReference>
<dbReference type="InterPro" id="IPR010667">
    <property type="entry name" value="Phage_T4_Gp19"/>
</dbReference>
<dbReference type="NCBIfam" id="TIGR02241">
    <property type="entry name" value="conserved hypothetical phage tail region protein"/>
    <property type="match status" value="1"/>
</dbReference>
<evidence type="ECO:0000313" key="1">
    <source>
        <dbReference type="EMBL" id="MFD0999622.1"/>
    </source>
</evidence>
<name>A0ABW3K0L2_9BACT</name>
<protein>
    <submittedName>
        <fullName evidence="1">Phage tail protein</fullName>
    </submittedName>
</protein>
<dbReference type="Proteomes" id="UP001597112">
    <property type="component" value="Unassembled WGS sequence"/>
</dbReference>
<dbReference type="EMBL" id="JBHTKA010000002">
    <property type="protein sequence ID" value="MFD0999622.1"/>
    <property type="molecule type" value="Genomic_DNA"/>
</dbReference>
<comment type="caution">
    <text evidence="1">The sequence shown here is derived from an EMBL/GenBank/DDBJ whole genome shotgun (WGS) entry which is preliminary data.</text>
</comment>
<sequence length="143" mass="15677">MAYPLTSFHFTVSWGGDNIGFSEVSGLSVENQPIEYRDGLMSAKTLPLKRPGLRKAGNISLKRGIVTANNDLYTWFNNFGEPNVTRRTLVITLLNDEGNPVFVWTISEAWPVKCEGPGLKASGNEIAIETLELAHEGITVTPV</sequence>
<gene>
    <name evidence="1" type="ORF">ACFQ21_09905</name>
</gene>
<accession>A0ABW3K0L2</accession>
<evidence type="ECO:0000313" key="2">
    <source>
        <dbReference type="Proteomes" id="UP001597112"/>
    </source>
</evidence>
<dbReference type="PANTHER" id="PTHR38009:SF1">
    <property type="entry name" value="CONSERVED HYPOTHETICAL PHAGE TAIL PROTEIN"/>
    <property type="match status" value="1"/>
</dbReference>
<keyword evidence="2" id="KW-1185">Reference proteome</keyword>
<proteinExistence type="predicted"/>
<dbReference type="PANTHER" id="PTHR38009">
    <property type="entry name" value="CONSERVED HYPOTHETICAL PHAGE TAIL PROTEIN"/>
    <property type="match status" value="1"/>
</dbReference>
<dbReference type="Pfam" id="PF06841">
    <property type="entry name" value="Phage_T4_gp19"/>
    <property type="match status" value="1"/>
</dbReference>